<protein>
    <submittedName>
        <fullName evidence="1">Uncharacterized protein</fullName>
    </submittedName>
</protein>
<reference evidence="2" key="1">
    <citation type="submission" date="2017-09" db="EMBL/GenBank/DDBJ databases">
        <authorList>
            <person name="Regsiter A."/>
            <person name="William W."/>
        </authorList>
    </citation>
    <scope>NUCLEOTIDE SEQUENCE [LARGE SCALE GENOMIC DNA]</scope>
    <source>
        <strain evidence="2">500-1</strain>
    </source>
</reference>
<dbReference type="Proteomes" id="UP000219215">
    <property type="component" value="Chromosome DPRO"/>
</dbReference>
<sequence>MTTIEKYERIGRLVENPTQHELARVFFAASIPGGPVSLIEDGIQIEDHARYYAAAGGTDMEITSEYVEDIYMTVAEFCEMLMELVDAGGMESFWPGKIRVLFHIQGWDEIPVK</sequence>
<dbReference type="KEGG" id="pprf:DPRO_3139"/>
<accession>A0A2C8FC77</accession>
<dbReference type="AlphaFoldDB" id="A0A2C8FC77"/>
<organism evidence="1 2">
    <name type="scientific">Pseudodesulfovibrio profundus</name>
    <dbReference type="NCBI Taxonomy" id="57320"/>
    <lineage>
        <taxon>Bacteria</taxon>
        <taxon>Pseudomonadati</taxon>
        <taxon>Thermodesulfobacteriota</taxon>
        <taxon>Desulfovibrionia</taxon>
        <taxon>Desulfovibrionales</taxon>
        <taxon>Desulfovibrionaceae</taxon>
    </lineage>
</organism>
<proteinExistence type="predicted"/>
<dbReference type="OrthoDB" id="9923844at2"/>
<evidence type="ECO:0000313" key="2">
    <source>
        <dbReference type="Proteomes" id="UP000219215"/>
    </source>
</evidence>
<evidence type="ECO:0000313" key="1">
    <source>
        <dbReference type="EMBL" id="SOB60051.1"/>
    </source>
</evidence>
<dbReference type="RefSeq" id="WP_097012829.1">
    <property type="nucleotide sequence ID" value="NZ_LT907975.1"/>
</dbReference>
<dbReference type="EMBL" id="LT907975">
    <property type="protein sequence ID" value="SOB60051.1"/>
    <property type="molecule type" value="Genomic_DNA"/>
</dbReference>
<name>A0A2C8FC77_9BACT</name>
<gene>
    <name evidence="1" type="ORF">DPRO_3139</name>
</gene>
<keyword evidence="2" id="KW-1185">Reference proteome</keyword>